<evidence type="ECO:0000313" key="4">
    <source>
        <dbReference type="Proteomes" id="UP000673975"/>
    </source>
</evidence>
<reference evidence="3" key="1">
    <citation type="submission" date="2021-02" db="EMBL/GenBank/DDBJ databases">
        <title>Natronogracilivirga saccharolytica gen. nov. sp. nov. a new anaerobic, haloalkiliphilic carbohydrate-fermenting bacterium from soda lake and proposing of Cyclonatronumiaceae fam. nov. in the phylum Balneolaeota.</title>
        <authorList>
            <person name="Zhilina T.N."/>
            <person name="Sorokin D.Y."/>
            <person name="Zavarzina D.G."/>
            <person name="Toshchakov S.V."/>
            <person name="Kublanov I.V."/>
        </authorList>
    </citation>
    <scope>NUCLEOTIDE SEQUENCE</scope>
    <source>
        <strain evidence="3">Z-1702</strain>
    </source>
</reference>
<dbReference type="Pfam" id="PF07995">
    <property type="entry name" value="GSDH"/>
    <property type="match status" value="1"/>
</dbReference>
<sequence>MKRLVRYTAFFIPLLAIALLFAGSSWFATADGKHDHHEDSWISNSQYAELRVSKVAGDLEHPWSIAFLPDGNMLVTERPGRLHLVENGNFHEIEGLPEIHARGQGGLLEVSVHPDYESNGWIYLTYSKPNGDDETATALHRARLDGRSLTDAEDIFVQDRYSSPGRHYGSKLAWTNDGKLLMSIGDRGTEPPRAQDLMDHAGTLLRLNDDGSVPSDNPFVGDDDALDEIYSYGHRNIQGLVVHPETGQIWVTEHGPRGGDELNLVEAGENYGWPTVTRGLDYRTQEDFPHSEARRMDGIVEPVYELLPTLAPSGLALVTNDHFSSVWEGNLFAGGLAAERIRRLVTDNPDGFYEVIHDEELLLEELGRIRDIRIGPDDNMYIVTDHSDGALWRVEPAN</sequence>
<dbReference type="Gene3D" id="2.120.10.30">
    <property type="entry name" value="TolB, C-terminal domain"/>
    <property type="match status" value="1"/>
</dbReference>
<dbReference type="InterPro" id="IPR011042">
    <property type="entry name" value="6-blade_b-propeller_TolB-like"/>
</dbReference>
<feature type="chain" id="PRO_5035321015" evidence="1">
    <location>
        <begin position="31"/>
        <end position="398"/>
    </location>
</feature>
<dbReference type="Proteomes" id="UP000673975">
    <property type="component" value="Unassembled WGS sequence"/>
</dbReference>
<evidence type="ECO:0000313" key="3">
    <source>
        <dbReference type="EMBL" id="MBP3193752.1"/>
    </source>
</evidence>
<dbReference type="InterPro" id="IPR012938">
    <property type="entry name" value="Glc/Sorbosone_DH"/>
</dbReference>
<proteinExistence type="predicted"/>
<keyword evidence="1" id="KW-0732">Signal</keyword>
<dbReference type="SUPFAM" id="SSF50952">
    <property type="entry name" value="Soluble quinoprotein glucose dehydrogenase"/>
    <property type="match status" value="1"/>
</dbReference>
<name>A0A8J7RVK7_9BACT</name>
<dbReference type="RefSeq" id="WP_210513205.1">
    <property type="nucleotide sequence ID" value="NZ_JAFIDN010000013.1"/>
</dbReference>
<dbReference type="AlphaFoldDB" id="A0A8J7RVK7"/>
<dbReference type="PANTHER" id="PTHR19328:SF75">
    <property type="entry name" value="ALDOSE SUGAR DEHYDROGENASE YLII"/>
    <property type="match status" value="1"/>
</dbReference>
<gene>
    <name evidence="3" type="ORF">NATSA_13830</name>
</gene>
<comment type="caution">
    <text evidence="3">The sequence shown here is derived from an EMBL/GenBank/DDBJ whole genome shotgun (WGS) entry which is preliminary data.</text>
</comment>
<organism evidence="3 4">
    <name type="scientific">Natronogracilivirga saccharolytica</name>
    <dbReference type="NCBI Taxonomy" id="2812953"/>
    <lineage>
        <taxon>Bacteria</taxon>
        <taxon>Pseudomonadati</taxon>
        <taxon>Balneolota</taxon>
        <taxon>Balneolia</taxon>
        <taxon>Balneolales</taxon>
        <taxon>Cyclonatronaceae</taxon>
        <taxon>Natronogracilivirga</taxon>
    </lineage>
</organism>
<protein>
    <submittedName>
        <fullName evidence="3">PQQ-dependent sugar dehydrogenase</fullName>
    </submittedName>
</protein>
<evidence type="ECO:0000256" key="1">
    <source>
        <dbReference type="SAM" id="SignalP"/>
    </source>
</evidence>
<feature type="signal peptide" evidence="1">
    <location>
        <begin position="1"/>
        <end position="30"/>
    </location>
</feature>
<evidence type="ECO:0000259" key="2">
    <source>
        <dbReference type="Pfam" id="PF07995"/>
    </source>
</evidence>
<feature type="domain" description="Glucose/Sorbosone dehydrogenase" evidence="2">
    <location>
        <begin position="59"/>
        <end position="393"/>
    </location>
</feature>
<keyword evidence="4" id="KW-1185">Reference proteome</keyword>
<dbReference type="PANTHER" id="PTHR19328">
    <property type="entry name" value="HEDGEHOG-INTERACTING PROTEIN"/>
    <property type="match status" value="1"/>
</dbReference>
<dbReference type="EMBL" id="JAFIDN010000013">
    <property type="protein sequence ID" value="MBP3193752.1"/>
    <property type="molecule type" value="Genomic_DNA"/>
</dbReference>
<dbReference type="InterPro" id="IPR011041">
    <property type="entry name" value="Quinoprot_gluc/sorb_DH_b-prop"/>
</dbReference>
<accession>A0A8J7RVK7</accession>